<keyword evidence="3 4" id="KW-0143">Chaperone</keyword>
<dbReference type="Pfam" id="PF02814">
    <property type="entry name" value="UreE_N"/>
    <property type="match status" value="1"/>
</dbReference>
<sequence>MIVEAVLGNLAELTEPERAGLHLERVALSGPELRKRVQRVVTDHGTEVGIRLSSRRELRDGDILHRDGHSAVVVSTLPTDVLVVAPATIEQMGFVAHSLGNRHLPAQFLGPAAGVPELPGHDGVMVLQYDHTAEAFLQGAGVRFARVERQMEVPFRHAEHTH</sequence>
<evidence type="ECO:0000259" key="5">
    <source>
        <dbReference type="SMART" id="SM00988"/>
    </source>
</evidence>
<dbReference type="Gene3D" id="3.30.70.790">
    <property type="entry name" value="UreE, C-terminal domain"/>
    <property type="match status" value="1"/>
</dbReference>
<accession>A0A0A6VYK3</accession>
<dbReference type="OrthoDB" id="9810882at2"/>
<comment type="function">
    <text evidence="4">Involved in urease metallocenter assembly. Binds nickel. Probably functions as a nickel donor during metallocenter assembly.</text>
</comment>
<keyword evidence="7" id="KW-1185">Reference proteome</keyword>
<name>A0A0A6VYK3_KOCRO</name>
<proteinExistence type="inferred from homology"/>
<dbReference type="GO" id="GO:0051082">
    <property type="term" value="F:unfolded protein binding"/>
    <property type="evidence" value="ECO:0007669"/>
    <property type="project" value="UniProtKB-UniRule"/>
</dbReference>
<dbReference type="GO" id="GO:0005737">
    <property type="term" value="C:cytoplasm"/>
    <property type="evidence" value="ECO:0007669"/>
    <property type="project" value="UniProtKB-SubCell"/>
</dbReference>
<evidence type="ECO:0000256" key="3">
    <source>
        <dbReference type="ARBA" id="ARBA00023186"/>
    </source>
</evidence>
<dbReference type="GO" id="GO:0016151">
    <property type="term" value="F:nickel cation binding"/>
    <property type="evidence" value="ECO:0007669"/>
    <property type="project" value="UniProtKB-UniRule"/>
</dbReference>
<dbReference type="InterPro" id="IPR036118">
    <property type="entry name" value="UreE_N_sf"/>
</dbReference>
<keyword evidence="1 4" id="KW-0963">Cytoplasm</keyword>
<dbReference type="InterPro" id="IPR004029">
    <property type="entry name" value="UreE_N"/>
</dbReference>
<comment type="subcellular location">
    <subcellularLocation>
        <location evidence="4">Cytoplasm</location>
    </subcellularLocation>
</comment>
<protein>
    <recommendedName>
        <fullName evidence="4">Urease accessory protein UreE</fullName>
    </recommendedName>
</protein>
<dbReference type="AlphaFoldDB" id="A0A0A6VYK3"/>
<dbReference type="GO" id="GO:0019627">
    <property type="term" value="P:urea metabolic process"/>
    <property type="evidence" value="ECO:0007669"/>
    <property type="project" value="InterPro"/>
</dbReference>
<comment type="similarity">
    <text evidence="4">Belongs to the UreE family.</text>
</comment>
<dbReference type="GO" id="GO:0006457">
    <property type="term" value="P:protein folding"/>
    <property type="evidence" value="ECO:0007669"/>
    <property type="project" value="InterPro"/>
</dbReference>
<dbReference type="SUPFAM" id="SSF69737">
    <property type="entry name" value="Urease metallochaperone UreE, C-terminal domain"/>
    <property type="match status" value="1"/>
</dbReference>
<feature type="domain" description="UreE urease accessory N-terminal" evidence="5">
    <location>
        <begin position="6"/>
        <end position="72"/>
    </location>
</feature>
<dbReference type="PIRSF" id="PIRSF036402">
    <property type="entry name" value="Ureas_acces_UreE"/>
    <property type="match status" value="1"/>
</dbReference>
<evidence type="ECO:0000256" key="2">
    <source>
        <dbReference type="ARBA" id="ARBA00022596"/>
    </source>
</evidence>
<reference evidence="6 7" key="1">
    <citation type="journal article" date="2003" name="Int. J. Syst. Evol. Microbiol.">
        <title>Kocuria polaris sp. nov., an orange-pigmented psychrophilic bacterium isolated from an Antarctic cyanobacterial mat sample.</title>
        <authorList>
            <person name="Reddy G.S."/>
            <person name="Prakash J.S."/>
            <person name="Prabahar V."/>
            <person name="Matsumoto G.I."/>
            <person name="Stackebrandt E."/>
            <person name="Shivaji S."/>
        </authorList>
    </citation>
    <scope>NUCLEOTIDE SEQUENCE [LARGE SCALE GENOMIC DNA]</scope>
    <source>
        <strain evidence="6 7">CMS 76or</strain>
    </source>
</reference>
<organism evidence="6 7">
    <name type="scientific">Kocuria rosea subsp. polaris</name>
    <dbReference type="NCBI Taxonomy" id="136273"/>
    <lineage>
        <taxon>Bacteria</taxon>
        <taxon>Bacillati</taxon>
        <taxon>Actinomycetota</taxon>
        <taxon>Actinomycetes</taxon>
        <taxon>Micrococcales</taxon>
        <taxon>Micrococcaceae</taxon>
        <taxon>Kocuria</taxon>
    </lineage>
</organism>
<dbReference type="RefSeq" id="WP_017834795.1">
    <property type="nucleotide sequence ID" value="NZ_JSUH01000001.1"/>
</dbReference>
<dbReference type="HAMAP" id="MF_00822">
    <property type="entry name" value="UreE"/>
    <property type="match status" value="1"/>
</dbReference>
<gene>
    <name evidence="4" type="primary">ureE</name>
    <name evidence="6" type="ORF">GY22_00400</name>
</gene>
<comment type="caution">
    <text evidence="6">The sequence shown here is derived from an EMBL/GenBank/DDBJ whole genome shotgun (WGS) entry which is preliminary data.</text>
</comment>
<dbReference type="SMART" id="SM00988">
    <property type="entry name" value="UreE_N"/>
    <property type="match status" value="1"/>
</dbReference>
<dbReference type="Proteomes" id="UP000030466">
    <property type="component" value="Unassembled WGS sequence"/>
</dbReference>
<evidence type="ECO:0000256" key="4">
    <source>
        <dbReference type="HAMAP-Rule" id="MF_00822"/>
    </source>
</evidence>
<keyword evidence="2 4" id="KW-0533">Nickel</keyword>
<evidence type="ECO:0000313" key="6">
    <source>
        <dbReference type="EMBL" id="KHD98874.1"/>
    </source>
</evidence>
<dbReference type="EMBL" id="JSUH01000001">
    <property type="protein sequence ID" value="KHD98874.1"/>
    <property type="molecule type" value="Genomic_DNA"/>
</dbReference>
<evidence type="ECO:0000256" key="1">
    <source>
        <dbReference type="ARBA" id="ARBA00022490"/>
    </source>
</evidence>
<dbReference type="InterPro" id="IPR012406">
    <property type="entry name" value="UreE"/>
</dbReference>
<dbReference type="Gene3D" id="2.60.260.20">
    <property type="entry name" value="Urease metallochaperone UreE, N-terminal domain"/>
    <property type="match status" value="1"/>
</dbReference>
<dbReference type="SUPFAM" id="SSF69287">
    <property type="entry name" value="Urease metallochaperone UreE, N-terminal domain"/>
    <property type="match status" value="1"/>
</dbReference>
<dbReference type="GO" id="GO:0065003">
    <property type="term" value="P:protein-containing complex assembly"/>
    <property type="evidence" value="ECO:0007669"/>
    <property type="project" value="InterPro"/>
</dbReference>
<dbReference type="CDD" id="cd00571">
    <property type="entry name" value="UreE"/>
    <property type="match status" value="1"/>
</dbReference>
<evidence type="ECO:0000313" key="7">
    <source>
        <dbReference type="Proteomes" id="UP000030466"/>
    </source>
</evidence>